<dbReference type="AlphaFoldDB" id="A0A1D1UFZ7"/>
<evidence type="ECO:0000313" key="1">
    <source>
        <dbReference type="EMBL" id="GAU88694.1"/>
    </source>
</evidence>
<dbReference type="Proteomes" id="UP000186922">
    <property type="component" value="Unassembled WGS sequence"/>
</dbReference>
<keyword evidence="2" id="KW-1185">Reference proteome</keyword>
<sequence>MPVTLSYFTVDPLSTQFTLHATNQALSQDLACIPDAALSTMSASCPSGATTSTVAAAYTSATSQLNTGDGFMYQYAVDASQTEVVLTNEDFTTTYQTTSGFLSGQSLIAKITAIQIMQDQINGNPTVLAVFGLGSDGITPYVGYVTGMPLLAYPTTPLTGFAWTTPQPLRQALVGCP</sequence>
<reference evidence="1 2" key="1">
    <citation type="journal article" date="2016" name="Nat. Commun.">
        <title>Extremotolerant tardigrade genome and improved radiotolerance of human cultured cells by tardigrade-unique protein.</title>
        <authorList>
            <person name="Hashimoto T."/>
            <person name="Horikawa D.D."/>
            <person name="Saito Y."/>
            <person name="Kuwahara H."/>
            <person name="Kozuka-Hata H."/>
            <person name="Shin-I T."/>
            <person name="Minakuchi Y."/>
            <person name="Ohishi K."/>
            <person name="Motoyama A."/>
            <person name="Aizu T."/>
            <person name="Enomoto A."/>
            <person name="Kondo K."/>
            <person name="Tanaka S."/>
            <person name="Hara Y."/>
            <person name="Koshikawa S."/>
            <person name="Sagara H."/>
            <person name="Miura T."/>
            <person name="Yokobori S."/>
            <person name="Miyagawa K."/>
            <person name="Suzuki Y."/>
            <person name="Kubo T."/>
            <person name="Oyama M."/>
            <person name="Kohara Y."/>
            <person name="Fujiyama A."/>
            <person name="Arakawa K."/>
            <person name="Katayama T."/>
            <person name="Toyoda A."/>
            <person name="Kunieda T."/>
        </authorList>
    </citation>
    <scope>NUCLEOTIDE SEQUENCE [LARGE SCALE GENOMIC DNA]</scope>
    <source>
        <strain evidence="1 2">YOKOZUNA-1</strain>
    </source>
</reference>
<dbReference type="EMBL" id="BDGG01000001">
    <property type="protein sequence ID" value="GAU88694.1"/>
    <property type="molecule type" value="Genomic_DNA"/>
</dbReference>
<name>A0A1D1UFZ7_RAMVA</name>
<protein>
    <submittedName>
        <fullName evidence="1">Uncharacterized protein</fullName>
    </submittedName>
</protein>
<gene>
    <name evidence="1" type="primary">RvY_01339-1</name>
    <name evidence="1" type="synonym">RvY_01339.1</name>
    <name evidence="1" type="ORF">RvY_01339</name>
</gene>
<accession>A0A1D1UFZ7</accession>
<evidence type="ECO:0000313" key="2">
    <source>
        <dbReference type="Proteomes" id="UP000186922"/>
    </source>
</evidence>
<proteinExistence type="predicted"/>
<organism evidence="1 2">
    <name type="scientific">Ramazzottius varieornatus</name>
    <name type="common">Water bear</name>
    <name type="synonym">Tardigrade</name>
    <dbReference type="NCBI Taxonomy" id="947166"/>
    <lineage>
        <taxon>Eukaryota</taxon>
        <taxon>Metazoa</taxon>
        <taxon>Ecdysozoa</taxon>
        <taxon>Tardigrada</taxon>
        <taxon>Eutardigrada</taxon>
        <taxon>Parachela</taxon>
        <taxon>Hypsibioidea</taxon>
        <taxon>Ramazzottiidae</taxon>
        <taxon>Ramazzottius</taxon>
    </lineage>
</organism>
<comment type="caution">
    <text evidence="1">The sequence shown here is derived from an EMBL/GenBank/DDBJ whole genome shotgun (WGS) entry which is preliminary data.</text>
</comment>